<evidence type="ECO:0000313" key="3">
    <source>
        <dbReference type="EMBL" id="MCA9757387.1"/>
    </source>
</evidence>
<name>A0A956SE66_UNCEI</name>
<keyword evidence="1" id="KW-0732">Signal</keyword>
<evidence type="ECO:0000259" key="2">
    <source>
        <dbReference type="Pfam" id="PF07589"/>
    </source>
</evidence>
<dbReference type="Pfam" id="PF07589">
    <property type="entry name" value="PEP-CTERM"/>
    <property type="match status" value="1"/>
</dbReference>
<reference evidence="3" key="1">
    <citation type="submission" date="2020-04" db="EMBL/GenBank/DDBJ databases">
        <authorList>
            <person name="Zhang T."/>
        </authorList>
    </citation>
    <scope>NUCLEOTIDE SEQUENCE</scope>
    <source>
        <strain evidence="3">HKST-UBA02</strain>
    </source>
</reference>
<sequence>MKRLRVIGLGVAALVMSVCASSAWATSFTVFSKFDVQGYNNLSGFDAYLNDASYGGHTSASGVWSIRGSRTDIEAGGDCGSVADFYTHRAWWADVMPANRDISFDFDYRVKLKVGNQVVANHTFNWNVSTAMGQNGRELMVDIGADRDFEFEWGGKTYVYTMWGATNNQNVDKSNPLASDRVDTFAYDDFDGDCYDYWRYVDDSYSWVLGCIDEEGVNPVPEPASLILLGCGLLGAGAFRRRRS</sequence>
<evidence type="ECO:0000313" key="4">
    <source>
        <dbReference type="Proteomes" id="UP000739538"/>
    </source>
</evidence>
<proteinExistence type="predicted"/>
<evidence type="ECO:0000256" key="1">
    <source>
        <dbReference type="SAM" id="SignalP"/>
    </source>
</evidence>
<reference evidence="3" key="2">
    <citation type="journal article" date="2021" name="Microbiome">
        <title>Successional dynamics and alternative stable states in a saline activated sludge microbial community over 9 years.</title>
        <authorList>
            <person name="Wang Y."/>
            <person name="Ye J."/>
            <person name="Ju F."/>
            <person name="Liu L."/>
            <person name="Boyd J.A."/>
            <person name="Deng Y."/>
            <person name="Parks D.H."/>
            <person name="Jiang X."/>
            <person name="Yin X."/>
            <person name="Woodcroft B.J."/>
            <person name="Tyson G.W."/>
            <person name="Hugenholtz P."/>
            <person name="Polz M.F."/>
            <person name="Zhang T."/>
        </authorList>
    </citation>
    <scope>NUCLEOTIDE SEQUENCE</scope>
    <source>
        <strain evidence="3">HKST-UBA02</strain>
    </source>
</reference>
<feature type="signal peptide" evidence="1">
    <location>
        <begin position="1"/>
        <end position="25"/>
    </location>
</feature>
<feature type="domain" description="Ice-binding protein C-terminal" evidence="2">
    <location>
        <begin position="219"/>
        <end position="242"/>
    </location>
</feature>
<gene>
    <name evidence="3" type="ORF">KDA27_16405</name>
</gene>
<protein>
    <submittedName>
        <fullName evidence="3">PEP-CTERM sorting domain-containing protein</fullName>
    </submittedName>
</protein>
<comment type="caution">
    <text evidence="3">The sequence shown here is derived from an EMBL/GenBank/DDBJ whole genome shotgun (WGS) entry which is preliminary data.</text>
</comment>
<accession>A0A956SE66</accession>
<dbReference type="Proteomes" id="UP000739538">
    <property type="component" value="Unassembled WGS sequence"/>
</dbReference>
<feature type="chain" id="PRO_5037949201" evidence="1">
    <location>
        <begin position="26"/>
        <end position="244"/>
    </location>
</feature>
<dbReference type="AlphaFoldDB" id="A0A956SE66"/>
<dbReference type="EMBL" id="JAGQHS010000096">
    <property type="protein sequence ID" value="MCA9757387.1"/>
    <property type="molecule type" value="Genomic_DNA"/>
</dbReference>
<dbReference type="NCBIfam" id="TIGR02595">
    <property type="entry name" value="PEP_CTERM"/>
    <property type="match status" value="1"/>
</dbReference>
<dbReference type="InterPro" id="IPR013424">
    <property type="entry name" value="Ice-binding_C"/>
</dbReference>
<organism evidence="3 4">
    <name type="scientific">Eiseniibacteriota bacterium</name>
    <dbReference type="NCBI Taxonomy" id="2212470"/>
    <lineage>
        <taxon>Bacteria</taxon>
        <taxon>Candidatus Eiseniibacteriota</taxon>
    </lineage>
</organism>